<dbReference type="Gene3D" id="3.30.2350.10">
    <property type="entry name" value="Pseudouridine synthase"/>
    <property type="match status" value="1"/>
</dbReference>
<dbReference type="Pfam" id="PF00849">
    <property type="entry name" value="PseudoU_synth_2"/>
    <property type="match status" value="1"/>
</dbReference>
<gene>
    <name evidence="3" type="ORF">ECPE_LOCUS6263</name>
</gene>
<dbReference type="SUPFAM" id="SSF55120">
    <property type="entry name" value="Pseudouridine synthase"/>
    <property type="match status" value="1"/>
</dbReference>
<dbReference type="EMBL" id="UZAN01043241">
    <property type="protein sequence ID" value="VDP77848.1"/>
    <property type="molecule type" value="Genomic_DNA"/>
</dbReference>
<name>A0A183AH28_9TREM</name>
<feature type="compositionally biased region" description="Low complexity" evidence="1">
    <location>
        <begin position="83"/>
        <end position="92"/>
    </location>
</feature>
<feature type="domain" description="Pseudouridine synthase RsuA/RluA-like" evidence="2">
    <location>
        <begin position="10"/>
        <end position="51"/>
    </location>
</feature>
<dbReference type="Proteomes" id="UP000272942">
    <property type="component" value="Unassembled WGS sequence"/>
</dbReference>
<dbReference type="InterPro" id="IPR006145">
    <property type="entry name" value="PsdUridine_synth_RsuA/RluA"/>
</dbReference>
<evidence type="ECO:0000259" key="2">
    <source>
        <dbReference type="Pfam" id="PF00849"/>
    </source>
</evidence>
<protein>
    <submittedName>
        <fullName evidence="5">PseudoU_synth_2 domain-containing protein</fullName>
    </submittedName>
</protein>
<dbReference type="WBParaSite" id="ECPE_0000627601-mRNA-1">
    <property type="protein sequence ID" value="ECPE_0000627601-mRNA-1"/>
    <property type="gene ID" value="ECPE_0000627601"/>
</dbReference>
<dbReference type="GO" id="GO:0003723">
    <property type="term" value="F:RNA binding"/>
    <property type="evidence" value="ECO:0007669"/>
    <property type="project" value="InterPro"/>
</dbReference>
<dbReference type="InterPro" id="IPR050188">
    <property type="entry name" value="RluA_PseudoU_synthase"/>
</dbReference>
<evidence type="ECO:0000313" key="4">
    <source>
        <dbReference type="Proteomes" id="UP000272942"/>
    </source>
</evidence>
<dbReference type="PANTHER" id="PTHR21600">
    <property type="entry name" value="MITOCHONDRIAL RNA PSEUDOURIDINE SYNTHASE"/>
    <property type="match status" value="1"/>
</dbReference>
<dbReference type="GO" id="GO:0000455">
    <property type="term" value="P:enzyme-directed rRNA pseudouridine synthesis"/>
    <property type="evidence" value="ECO:0007669"/>
    <property type="project" value="TreeGrafter"/>
</dbReference>
<keyword evidence="4" id="KW-1185">Reference proteome</keyword>
<dbReference type="AlphaFoldDB" id="A0A183AH28"/>
<evidence type="ECO:0000313" key="5">
    <source>
        <dbReference type="WBParaSite" id="ECPE_0000627601-mRNA-1"/>
    </source>
</evidence>
<reference evidence="5" key="1">
    <citation type="submission" date="2016-06" db="UniProtKB">
        <authorList>
            <consortium name="WormBaseParasite"/>
        </authorList>
    </citation>
    <scope>IDENTIFICATION</scope>
</reference>
<organism evidence="5">
    <name type="scientific">Echinostoma caproni</name>
    <dbReference type="NCBI Taxonomy" id="27848"/>
    <lineage>
        <taxon>Eukaryota</taxon>
        <taxon>Metazoa</taxon>
        <taxon>Spiralia</taxon>
        <taxon>Lophotrochozoa</taxon>
        <taxon>Platyhelminthes</taxon>
        <taxon>Trematoda</taxon>
        <taxon>Digenea</taxon>
        <taxon>Plagiorchiida</taxon>
        <taxon>Echinostomata</taxon>
        <taxon>Echinostomatoidea</taxon>
        <taxon>Echinostomatidae</taxon>
        <taxon>Echinostoma</taxon>
    </lineage>
</organism>
<evidence type="ECO:0000256" key="1">
    <source>
        <dbReference type="SAM" id="MobiDB-lite"/>
    </source>
</evidence>
<sequence>MGLHAVIPETDGGKPARTHFIRLAYDAASDTSLVLCRLYTGRTHQIRVHLQFLGYPIVEDPLYNSTDWGDEKGKGARYGMPVEEQNSSASEQSARERFVTRVRARSSLSQADQDRLITSFDPTCPDCQLCYRDPEMSQLVLQLHAYRYAGSDWAYTAPLPDWATSVIPSTDLCERVEACISCLEME</sequence>
<reference evidence="3 4" key="2">
    <citation type="submission" date="2018-11" db="EMBL/GenBank/DDBJ databases">
        <authorList>
            <consortium name="Pathogen Informatics"/>
        </authorList>
    </citation>
    <scope>NUCLEOTIDE SEQUENCE [LARGE SCALE GENOMIC DNA]</scope>
    <source>
        <strain evidence="3 4">Egypt</strain>
    </source>
</reference>
<proteinExistence type="predicted"/>
<accession>A0A183AH28</accession>
<dbReference type="PANTHER" id="PTHR21600:SF40">
    <property type="entry name" value="PSEUDOURIDYLATE SYNTHASE RPUSD2"/>
    <property type="match status" value="1"/>
</dbReference>
<dbReference type="OrthoDB" id="424794at2759"/>
<dbReference type="InterPro" id="IPR020103">
    <property type="entry name" value="PsdUridine_synth_cat_dom_sf"/>
</dbReference>
<dbReference type="GO" id="GO:0009982">
    <property type="term" value="F:pseudouridine synthase activity"/>
    <property type="evidence" value="ECO:0007669"/>
    <property type="project" value="InterPro"/>
</dbReference>
<evidence type="ECO:0000313" key="3">
    <source>
        <dbReference type="EMBL" id="VDP77848.1"/>
    </source>
</evidence>
<feature type="region of interest" description="Disordered" evidence="1">
    <location>
        <begin position="74"/>
        <end position="94"/>
    </location>
</feature>